<keyword evidence="7" id="KW-0943">RNA-mediated gene silencing</keyword>
<dbReference type="GO" id="GO:0007140">
    <property type="term" value="P:male meiotic nuclear division"/>
    <property type="evidence" value="ECO:0007669"/>
    <property type="project" value="TreeGrafter"/>
</dbReference>
<dbReference type="AlphaFoldDB" id="A0A226DK04"/>
<dbReference type="OMA" id="MNCERNA"/>
<feature type="compositionally biased region" description="Basic and acidic residues" evidence="9">
    <location>
        <begin position="370"/>
        <end position="407"/>
    </location>
</feature>
<evidence type="ECO:0000256" key="8">
    <source>
        <dbReference type="ARBA" id="ARBA00023242"/>
    </source>
</evidence>
<dbReference type="GO" id="GO:0045892">
    <property type="term" value="P:negative regulation of DNA-templated transcription"/>
    <property type="evidence" value="ECO:0007669"/>
    <property type="project" value="TreeGrafter"/>
</dbReference>
<evidence type="ECO:0000256" key="9">
    <source>
        <dbReference type="SAM" id="MobiDB-lite"/>
    </source>
</evidence>
<dbReference type="InterPro" id="IPR039259">
    <property type="entry name" value="Protein_maelstrom"/>
</dbReference>
<keyword evidence="8" id="KW-0539">Nucleus</keyword>
<organism evidence="11 12">
    <name type="scientific">Folsomia candida</name>
    <name type="common">Springtail</name>
    <dbReference type="NCBI Taxonomy" id="158441"/>
    <lineage>
        <taxon>Eukaryota</taxon>
        <taxon>Metazoa</taxon>
        <taxon>Ecdysozoa</taxon>
        <taxon>Arthropoda</taxon>
        <taxon>Hexapoda</taxon>
        <taxon>Collembola</taxon>
        <taxon>Entomobryomorpha</taxon>
        <taxon>Isotomoidea</taxon>
        <taxon>Isotomidae</taxon>
        <taxon>Proisotominae</taxon>
        <taxon>Folsomia</taxon>
    </lineage>
</organism>
<keyword evidence="4" id="KW-0963">Cytoplasm</keyword>
<evidence type="ECO:0000256" key="2">
    <source>
        <dbReference type="ARBA" id="ARBA00004496"/>
    </source>
</evidence>
<evidence type="ECO:0000256" key="5">
    <source>
        <dbReference type="ARBA" id="ARBA00022782"/>
    </source>
</evidence>
<dbReference type="GO" id="GO:0043186">
    <property type="term" value="C:P granule"/>
    <property type="evidence" value="ECO:0007669"/>
    <property type="project" value="TreeGrafter"/>
</dbReference>
<comment type="caution">
    <text evidence="11">The sequence shown here is derived from an EMBL/GenBank/DDBJ whole genome shotgun (WGS) entry which is preliminary data.</text>
</comment>
<reference evidence="11 12" key="1">
    <citation type="submission" date="2015-12" db="EMBL/GenBank/DDBJ databases">
        <title>The genome of Folsomia candida.</title>
        <authorList>
            <person name="Faddeeva A."/>
            <person name="Derks M.F."/>
            <person name="Anvar Y."/>
            <person name="Smit S."/>
            <person name="Van Straalen N."/>
            <person name="Roelofs D."/>
        </authorList>
    </citation>
    <scope>NUCLEOTIDE SEQUENCE [LARGE SCALE GENOMIC DNA]</scope>
    <source>
        <strain evidence="11 12">VU population</strain>
        <tissue evidence="11">Whole body</tissue>
    </source>
</reference>
<evidence type="ECO:0000256" key="4">
    <source>
        <dbReference type="ARBA" id="ARBA00022490"/>
    </source>
</evidence>
<dbReference type="GO" id="GO:0007283">
    <property type="term" value="P:spermatogenesis"/>
    <property type="evidence" value="ECO:0007669"/>
    <property type="project" value="TreeGrafter"/>
</dbReference>
<keyword evidence="6" id="KW-0238">DNA-binding</keyword>
<dbReference type="PANTHER" id="PTHR21358:SF4">
    <property type="entry name" value="PROTEIN MAELSTROM HOMOLOG"/>
    <property type="match status" value="1"/>
</dbReference>
<dbReference type="GO" id="GO:0005634">
    <property type="term" value="C:nucleus"/>
    <property type="evidence" value="ECO:0007669"/>
    <property type="project" value="UniProtKB-SubCell"/>
</dbReference>
<proteinExistence type="inferred from homology"/>
<keyword evidence="5" id="KW-0221">Differentiation</keyword>
<dbReference type="Proteomes" id="UP000198287">
    <property type="component" value="Unassembled WGS sequence"/>
</dbReference>
<evidence type="ECO:0000256" key="6">
    <source>
        <dbReference type="ARBA" id="ARBA00023125"/>
    </source>
</evidence>
<keyword evidence="12" id="KW-1185">Reference proteome</keyword>
<evidence type="ECO:0000313" key="12">
    <source>
        <dbReference type="Proteomes" id="UP000198287"/>
    </source>
</evidence>
<feature type="region of interest" description="Disordered" evidence="9">
    <location>
        <begin position="370"/>
        <end position="413"/>
    </location>
</feature>
<dbReference type="GO" id="GO:0060964">
    <property type="term" value="P:regulation of miRNA-mediated gene silencing"/>
    <property type="evidence" value="ECO:0007669"/>
    <property type="project" value="InterPro"/>
</dbReference>
<evidence type="ECO:0000256" key="3">
    <source>
        <dbReference type="ARBA" id="ARBA00007057"/>
    </source>
</evidence>
<comment type="similarity">
    <text evidence="3">Belongs to the maelstrom family.</text>
</comment>
<accession>A0A226DK04</accession>
<protein>
    <submittedName>
        <fullName evidence="11">Protein maelstrom</fullName>
    </submittedName>
</protein>
<comment type="subcellular location">
    <subcellularLocation>
        <location evidence="2">Cytoplasm</location>
    </subcellularLocation>
    <subcellularLocation>
        <location evidence="1">Nucleus</location>
    </subcellularLocation>
</comment>
<dbReference type="GO" id="GO:0043565">
    <property type="term" value="F:sequence-specific DNA binding"/>
    <property type="evidence" value="ECO:0007669"/>
    <property type="project" value="TreeGrafter"/>
</dbReference>
<evidence type="ECO:0000313" key="11">
    <source>
        <dbReference type="EMBL" id="OXA45519.1"/>
    </source>
</evidence>
<dbReference type="Pfam" id="PF13017">
    <property type="entry name" value="Maelstrom"/>
    <property type="match status" value="1"/>
</dbReference>
<evidence type="ECO:0000256" key="7">
    <source>
        <dbReference type="ARBA" id="ARBA00023158"/>
    </source>
</evidence>
<dbReference type="GO" id="GO:0030154">
    <property type="term" value="P:cell differentiation"/>
    <property type="evidence" value="ECO:0007669"/>
    <property type="project" value="UniProtKB-KW"/>
</dbReference>
<dbReference type="GO" id="GO:0034587">
    <property type="term" value="P:piRNA processing"/>
    <property type="evidence" value="ECO:0007669"/>
    <property type="project" value="TreeGrafter"/>
</dbReference>
<sequence>MAVQGSSSCSGGEGWSEGEDDVFYGQNGTASSNVNGTGNNYKFLGRPCGITTFGEEVVEHDVTIRMLAKDLEKTRAQIVEHLMDNNPPGTDYLAKRFVVAHFNFYCADSATNPKYVIPSEVAFRAFSLHEGLISIDKCVKTAGLIDTGIVPIGMRAEAMQTAKLCSIPMLGEGLIAKKTVPELADCEIWNAKEALENVRAIVEKYAPMIDGKRWLFVTRKHMAVADRCLKYLKVHEEAKAPADDDYRIKLAPLSLLMLELKKLCIHVTPHIPNVTSEGQIERIIEHPQFDYCAELGCQWHSKCENVEAVDRCTNNIVKRMIYNFMGYVRKTQGLVVYHPFFKPYLMQVDVVDHKAVAELKKGIERDMQLASRRRNDLNGEEEPKWEPRGRRGERNDMNGDVKWDPRGRGRGLR</sequence>
<dbReference type="OrthoDB" id="24555at2759"/>
<feature type="domain" description="Maelstrom" evidence="10">
    <location>
        <begin position="113"/>
        <end position="333"/>
    </location>
</feature>
<gene>
    <name evidence="11" type="ORF">Fcan01_19516</name>
</gene>
<evidence type="ECO:0000259" key="10">
    <source>
        <dbReference type="Pfam" id="PF13017"/>
    </source>
</evidence>
<name>A0A226DK04_FOLCA</name>
<dbReference type="EMBL" id="LNIX01000017">
    <property type="protein sequence ID" value="OXA45519.1"/>
    <property type="molecule type" value="Genomic_DNA"/>
</dbReference>
<dbReference type="PANTHER" id="PTHR21358">
    <property type="entry name" value="PROTEIN MAELSTROM HOMOLOG"/>
    <property type="match status" value="1"/>
</dbReference>
<dbReference type="InterPro" id="IPR024970">
    <property type="entry name" value="Maelstrom"/>
</dbReference>
<evidence type="ECO:0000256" key="1">
    <source>
        <dbReference type="ARBA" id="ARBA00004123"/>
    </source>
</evidence>